<dbReference type="InterPro" id="IPR001888">
    <property type="entry name" value="Transposase_1"/>
</dbReference>
<dbReference type="EMBL" id="CP092886">
    <property type="protein sequence ID" value="UYV84731.1"/>
    <property type="molecule type" value="Genomic_DNA"/>
</dbReference>
<reference evidence="1 2" key="1">
    <citation type="submission" date="2022-03" db="EMBL/GenBank/DDBJ databases">
        <title>A chromosomal length assembly of Cordylochernes scorpioides.</title>
        <authorList>
            <person name="Zeh D."/>
            <person name="Zeh J."/>
        </authorList>
    </citation>
    <scope>NUCLEOTIDE SEQUENCE [LARGE SCALE GENOMIC DNA]</scope>
    <source>
        <strain evidence="1">IN4F17</strain>
        <tissue evidence="1">Whole Body</tissue>
    </source>
</reference>
<gene>
    <name evidence="1" type="ORF">LAZ67_X003242</name>
</gene>
<dbReference type="InterPro" id="IPR052709">
    <property type="entry name" value="Transposase-MT_Hybrid"/>
</dbReference>
<evidence type="ECO:0008006" key="3">
    <source>
        <dbReference type="Google" id="ProtNLM"/>
    </source>
</evidence>
<keyword evidence="2" id="KW-1185">Reference proteome</keyword>
<dbReference type="PANTHER" id="PTHR46060">
    <property type="entry name" value="MARINER MOS1 TRANSPOSASE-LIKE PROTEIN"/>
    <property type="match status" value="1"/>
</dbReference>
<sequence>MKNWKLHGSSSTVSITVSVIRKFDIMCQRQSLHFRPKGLVAQQQEDPMVPALTENGKRTQLGTWLNKQGVIKETKARHFFYNESWRKGERVNVCEDWLLNIHEDPNFLTKVITGDGTWVYGYDPETKRHSSQWLPKNAPKPKKARMSKSKTKVLLVTFFGHQGIVHYEFLPQGQTINQRVYLVILRSLRKTIQKKGPEKWILGE</sequence>
<dbReference type="Gene3D" id="3.30.420.10">
    <property type="entry name" value="Ribonuclease H-like superfamily/Ribonuclease H"/>
    <property type="match status" value="1"/>
</dbReference>
<dbReference type="Proteomes" id="UP001235939">
    <property type="component" value="Chromosome X"/>
</dbReference>
<dbReference type="InterPro" id="IPR036397">
    <property type="entry name" value="RNaseH_sf"/>
</dbReference>
<dbReference type="PANTHER" id="PTHR46060:SF1">
    <property type="entry name" value="MARINER MOS1 TRANSPOSASE-LIKE PROTEIN"/>
    <property type="match status" value="1"/>
</dbReference>
<name>A0ABY6LU03_9ARAC</name>
<evidence type="ECO:0000313" key="2">
    <source>
        <dbReference type="Proteomes" id="UP001235939"/>
    </source>
</evidence>
<organism evidence="1 2">
    <name type="scientific">Cordylochernes scorpioides</name>
    <dbReference type="NCBI Taxonomy" id="51811"/>
    <lineage>
        <taxon>Eukaryota</taxon>
        <taxon>Metazoa</taxon>
        <taxon>Ecdysozoa</taxon>
        <taxon>Arthropoda</taxon>
        <taxon>Chelicerata</taxon>
        <taxon>Arachnida</taxon>
        <taxon>Pseudoscorpiones</taxon>
        <taxon>Cheliferoidea</taxon>
        <taxon>Chernetidae</taxon>
        <taxon>Cordylochernes</taxon>
    </lineage>
</organism>
<proteinExistence type="predicted"/>
<protein>
    <recommendedName>
        <fullName evidence="3">Transposase</fullName>
    </recommendedName>
</protein>
<evidence type="ECO:0000313" key="1">
    <source>
        <dbReference type="EMBL" id="UYV84731.1"/>
    </source>
</evidence>
<accession>A0ABY6LU03</accession>
<dbReference type="Pfam" id="PF01359">
    <property type="entry name" value="Transposase_1"/>
    <property type="match status" value="1"/>
</dbReference>